<gene>
    <name evidence="2" type="ORF">niasHT_006426</name>
</gene>
<feature type="compositionally biased region" description="Basic and acidic residues" evidence="1">
    <location>
        <begin position="50"/>
        <end position="60"/>
    </location>
</feature>
<evidence type="ECO:0000313" key="2">
    <source>
        <dbReference type="EMBL" id="KAL3121843.1"/>
    </source>
</evidence>
<reference evidence="2 3" key="1">
    <citation type="submission" date="2024-10" db="EMBL/GenBank/DDBJ databases">
        <authorList>
            <person name="Kim D."/>
        </authorList>
    </citation>
    <scope>NUCLEOTIDE SEQUENCE [LARGE SCALE GENOMIC DNA]</scope>
    <source>
        <strain evidence="2">BH-2024</strain>
    </source>
</reference>
<protein>
    <submittedName>
        <fullName evidence="2">Uncharacterized protein</fullName>
    </submittedName>
</protein>
<dbReference type="EMBL" id="JBICBT010000176">
    <property type="protein sequence ID" value="KAL3121843.1"/>
    <property type="molecule type" value="Genomic_DNA"/>
</dbReference>
<name>A0ABD2M3F9_9BILA</name>
<organism evidence="2 3">
    <name type="scientific">Heterodera trifolii</name>
    <dbReference type="NCBI Taxonomy" id="157864"/>
    <lineage>
        <taxon>Eukaryota</taxon>
        <taxon>Metazoa</taxon>
        <taxon>Ecdysozoa</taxon>
        <taxon>Nematoda</taxon>
        <taxon>Chromadorea</taxon>
        <taxon>Rhabditida</taxon>
        <taxon>Tylenchina</taxon>
        <taxon>Tylenchomorpha</taxon>
        <taxon>Tylenchoidea</taxon>
        <taxon>Heteroderidae</taxon>
        <taxon>Heteroderinae</taxon>
        <taxon>Heterodera</taxon>
    </lineage>
</organism>
<proteinExistence type="predicted"/>
<feature type="region of interest" description="Disordered" evidence="1">
    <location>
        <begin position="1"/>
        <end position="60"/>
    </location>
</feature>
<dbReference type="AlphaFoldDB" id="A0ABD2M3F9"/>
<evidence type="ECO:0000256" key="1">
    <source>
        <dbReference type="SAM" id="MobiDB-lite"/>
    </source>
</evidence>
<comment type="caution">
    <text evidence="2">The sequence shown here is derived from an EMBL/GenBank/DDBJ whole genome shotgun (WGS) entry which is preliminary data.</text>
</comment>
<evidence type="ECO:0000313" key="3">
    <source>
        <dbReference type="Proteomes" id="UP001620626"/>
    </source>
</evidence>
<sequence>MIFRTPRHNVNHRRLFGDGENEQNRNVPEFEMHFPPFPEMNRGNNAQDNANEHNSDHQMDEREVHENLLDVGEQRNENGQQNELNDDDERRLLDQSNGNRGQNVEENLRNRGENRLNELVGNVTPRRNPEFVTSTPNISPIRHVPQINAGGNRRNWERPRDALGRFIRLDDNNRQEARNLPNHNANANAQILPQNPPVPVNNPNNFGNYQVGGAQIQQNAVNQQQLGMNGMFAPTVFWPQMPMPVFNPQPQFYGGQMVPQFPIQNYAPFLNNQMHAMLPHQPNIQNARMAINAAHQQVNEQPFNP</sequence>
<feature type="compositionally biased region" description="Polar residues" evidence="1">
    <location>
        <begin position="95"/>
        <end position="104"/>
    </location>
</feature>
<dbReference type="Proteomes" id="UP001620626">
    <property type="component" value="Unassembled WGS sequence"/>
</dbReference>
<feature type="region of interest" description="Disordered" evidence="1">
    <location>
        <begin position="125"/>
        <end position="156"/>
    </location>
</feature>
<feature type="compositionally biased region" description="Basic residues" evidence="1">
    <location>
        <begin position="1"/>
        <end position="14"/>
    </location>
</feature>
<keyword evidence="3" id="KW-1185">Reference proteome</keyword>
<feature type="region of interest" description="Disordered" evidence="1">
    <location>
        <begin position="75"/>
        <end position="113"/>
    </location>
</feature>
<accession>A0ABD2M3F9</accession>